<accession>F0X1A9</accession>
<feature type="region of interest" description="Disordered" evidence="3">
    <location>
        <begin position="208"/>
        <end position="233"/>
    </location>
</feature>
<dbReference type="PANTHER" id="PTHR31319">
    <property type="entry name" value="ZINC FINGER PROTEIN CONSTANS-LIKE 4"/>
    <property type="match status" value="1"/>
</dbReference>
<dbReference type="HOGENOM" id="CLU_454497_0_0_1"/>
<sequence length="610" mass="70337">MNFTLVTESMCLSPQDKLRSYGPLGLVHRKKQFAHTSDDEISECKEVDGQIASENETWNDSTDESTNGWVSDENLRSLDIDESFNHDIDWVKDDDIKTSLLTMNDGAEMDNADFALYLSPLRHSFSFYEEGMETNSSLHEPTHSDMIGASKAEKLLMSFETMHFTIPSPTSSGGKSSLQCTENRNSEMDIHTTSADSVLDYVGRDKFSPTRSHTCASSSNDSDSRKRIGSYSPEARRLRIHRFHEKRKNRTWKKSIKYDCRKKLADDRPRIKGRFVRVAENRTIRCDSGSSTDDTIVMMLMPSELQSPQSFCSSPEDVDNEENGIDQDLPELIATDLDAKKKMLNRVLFEIFVIGLLRSYTTIRQERILIAQHTTYPASTILEQWFLVEPNLIAINRRISDISYHLHKLCCSQYTFSELLNNFKMLIMIMNLKNLWLIQRADMQVDLLSSRYGQELDSQQSTLTKSCQWVHDILESFKAYLLWIIMMILFKVVRIEYKYMLSRSCIVVGPLAGYSQLGISVFCAYLQVLLCAYYVFYPNAFHTALYVEFFDFYCDRKIVWTINDTVWLHPSIVSFDCNNTLVLAEKLRIGKLLVGLQRELMMALTSLQEY</sequence>
<dbReference type="PROSITE" id="PS51017">
    <property type="entry name" value="CCT"/>
    <property type="match status" value="1"/>
</dbReference>
<organism evidence="5">
    <name type="scientific">Albugo laibachii Nc14</name>
    <dbReference type="NCBI Taxonomy" id="890382"/>
    <lineage>
        <taxon>Eukaryota</taxon>
        <taxon>Sar</taxon>
        <taxon>Stramenopiles</taxon>
        <taxon>Oomycota</taxon>
        <taxon>Peronosporomycetes</taxon>
        <taxon>Albuginales</taxon>
        <taxon>Albuginaceae</taxon>
        <taxon>Albugo</taxon>
    </lineage>
</organism>
<keyword evidence="2" id="KW-0539">Nucleus</keyword>
<evidence type="ECO:0000313" key="5">
    <source>
        <dbReference type="EMBL" id="CCA27581.1"/>
    </source>
</evidence>
<proteinExistence type="predicted"/>
<dbReference type="InterPro" id="IPR010402">
    <property type="entry name" value="CCT_domain"/>
</dbReference>
<dbReference type="EMBL" id="FR824600">
    <property type="protein sequence ID" value="CCA27581.1"/>
    <property type="molecule type" value="Genomic_DNA"/>
</dbReference>
<dbReference type="InterPro" id="IPR045281">
    <property type="entry name" value="CONSTANS-like"/>
</dbReference>
<dbReference type="PANTHER" id="PTHR31319:SF77">
    <property type="entry name" value="ZINC FINGER PROTEIN CONSTANS-LIKE 4"/>
    <property type="match status" value="1"/>
</dbReference>
<feature type="domain" description="CCT" evidence="4">
    <location>
        <begin position="236"/>
        <end position="278"/>
    </location>
</feature>
<gene>
    <name evidence="5" type="primary">AlNc14C577G12199</name>
    <name evidence="5" type="ORF">ALNC14_137250</name>
</gene>
<dbReference type="AlphaFoldDB" id="F0X1A9"/>
<protein>
    <submittedName>
        <fullName evidence="5">AlNc14C577G12199 protein</fullName>
    </submittedName>
</protein>
<name>F0X1A9_9STRA</name>
<evidence type="ECO:0000256" key="3">
    <source>
        <dbReference type="SAM" id="MobiDB-lite"/>
    </source>
</evidence>
<dbReference type="GO" id="GO:0005634">
    <property type="term" value="C:nucleus"/>
    <property type="evidence" value="ECO:0007669"/>
    <property type="project" value="UniProtKB-SubCell"/>
</dbReference>
<evidence type="ECO:0000256" key="2">
    <source>
        <dbReference type="ARBA" id="ARBA00023242"/>
    </source>
</evidence>
<reference evidence="5" key="2">
    <citation type="submission" date="2011-02" db="EMBL/GenBank/DDBJ databases">
        <authorList>
            <person name="MacLean D."/>
        </authorList>
    </citation>
    <scope>NUCLEOTIDE SEQUENCE</scope>
</reference>
<reference evidence="5" key="1">
    <citation type="journal article" date="2011" name="PLoS Biol.">
        <title>Gene gain and loss during evolution of obligate parasitism in the white rust pathogen of Arabidopsis thaliana.</title>
        <authorList>
            <person name="Kemen E."/>
            <person name="Gardiner A."/>
            <person name="Schultz-Larsen T."/>
            <person name="Kemen A.C."/>
            <person name="Balmuth A.L."/>
            <person name="Robert-Seilaniantz A."/>
            <person name="Bailey K."/>
            <person name="Holub E."/>
            <person name="Studholme D.J."/>
            <person name="Maclean D."/>
            <person name="Jones J.D."/>
        </authorList>
    </citation>
    <scope>NUCLEOTIDE SEQUENCE</scope>
</reference>
<dbReference type="Pfam" id="PF06203">
    <property type="entry name" value="CCT"/>
    <property type="match status" value="1"/>
</dbReference>
<comment type="subcellular location">
    <subcellularLocation>
        <location evidence="1">Nucleus</location>
    </subcellularLocation>
</comment>
<evidence type="ECO:0000259" key="4">
    <source>
        <dbReference type="PROSITE" id="PS51017"/>
    </source>
</evidence>
<evidence type="ECO:0000256" key="1">
    <source>
        <dbReference type="ARBA" id="ARBA00004123"/>
    </source>
</evidence>
<feature type="compositionally biased region" description="Polar residues" evidence="3">
    <location>
        <begin position="209"/>
        <end position="221"/>
    </location>
</feature>